<feature type="transmembrane region" description="Helical" evidence="16">
    <location>
        <begin position="7"/>
        <end position="26"/>
    </location>
</feature>
<dbReference type="AlphaFoldDB" id="W5TZQ8"/>
<feature type="transmembrane region" description="Helical" evidence="16">
    <location>
        <begin position="118"/>
        <end position="137"/>
    </location>
</feature>
<evidence type="ECO:0000256" key="16">
    <source>
        <dbReference type="SAM" id="Phobius"/>
    </source>
</evidence>
<dbReference type="CTD" id="4541"/>
<evidence type="ECO:0000256" key="12">
    <source>
        <dbReference type="ARBA" id="ARBA00023128"/>
    </source>
</evidence>
<comment type="similarity">
    <text evidence="2">Belongs to the complex I subunit 6 family.</text>
</comment>
<dbReference type="GO" id="GO:0008137">
    <property type="term" value="F:NADH dehydrogenase (ubiquinone) activity"/>
    <property type="evidence" value="ECO:0007669"/>
    <property type="project" value="UniProtKB-EC"/>
</dbReference>
<evidence type="ECO:0000256" key="2">
    <source>
        <dbReference type="ARBA" id="ARBA00005698"/>
    </source>
</evidence>
<evidence type="ECO:0000256" key="7">
    <source>
        <dbReference type="ARBA" id="ARBA00022692"/>
    </source>
</evidence>
<evidence type="ECO:0000256" key="14">
    <source>
        <dbReference type="ARBA" id="ARBA00031019"/>
    </source>
</evidence>
<dbReference type="EMBL" id="KJ131489">
    <property type="protein sequence ID" value="AHH30004.1"/>
    <property type="molecule type" value="Genomic_DNA"/>
</dbReference>
<evidence type="ECO:0000313" key="17">
    <source>
        <dbReference type="EMBL" id="AHH30004.1"/>
    </source>
</evidence>
<comment type="catalytic activity">
    <reaction evidence="15">
        <text>a ubiquinone + NADH + 5 H(+)(in) = a ubiquinol + NAD(+) + 4 H(+)(out)</text>
        <dbReference type="Rhea" id="RHEA:29091"/>
        <dbReference type="Rhea" id="RHEA-COMP:9565"/>
        <dbReference type="Rhea" id="RHEA-COMP:9566"/>
        <dbReference type="ChEBI" id="CHEBI:15378"/>
        <dbReference type="ChEBI" id="CHEBI:16389"/>
        <dbReference type="ChEBI" id="CHEBI:17976"/>
        <dbReference type="ChEBI" id="CHEBI:57540"/>
        <dbReference type="ChEBI" id="CHEBI:57945"/>
        <dbReference type="EC" id="7.1.1.2"/>
    </reaction>
</comment>
<keyword evidence="6" id="KW-0679">Respiratory chain</keyword>
<evidence type="ECO:0000256" key="1">
    <source>
        <dbReference type="ARBA" id="ARBA00004225"/>
    </source>
</evidence>
<gene>
    <name evidence="17" type="primary">ND6</name>
</gene>
<evidence type="ECO:0000256" key="10">
    <source>
        <dbReference type="ARBA" id="ARBA00022989"/>
    </source>
</evidence>
<name>W5TZQ8_9CUCU</name>
<keyword evidence="9" id="KW-0249">Electron transport</keyword>
<sequence length="163" mass="19447">MKHPLSLGLIILMQTIMISMLIGMMYNFWYSYILFLILIGGLLILFIYMTSIASNEKFKTNFYLILSFSLIIFSTMMNLIKTNFNINNYLYKNMLTNQNTSTNFLTLSKFMIFPQNKIFLITILYLLISMIAAIKICKFNYGPLRQMLYDKTYSKKFWYIKYF</sequence>
<proteinExistence type="inferred from homology"/>
<keyword evidence="10 16" id="KW-1133">Transmembrane helix</keyword>
<evidence type="ECO:0000256" key="11">
    <source>
        <dbReference type="ARBA" id="ARBA00023027"/>
    </source>
</evidence>
<dbReference type="PANTHER" id="PTHR11435:SF1">
    <property type="entry name" value="NADH-UBIQUINONE OXIDOREDUCTASE CHAIN 6"/>
    <property type="match status" value="1"/>
</dbReference>
<dbReference type="GeneID" id="18267568"/>
<dbReference type="EC" id="7.1.1.2" evidence="3"/>
<evidence type="ECO:0000256" key="15">
    <source>
        <dbReference type="ARBA" id="ARBA00049551"/>
    </source>
</evidence>
<evidence type="ECO:0000256" key="3">
    <source>
        <dbReference type="ARBA" id="ARBA00012944"/>
    </source>
</evidence>
<feature type="transmembrane region" description="Helical" evidence="16">
    <location>
        <begin position="62"/>
        <end position="80"/>
    </location>
</feature>
<feature type="transmembrane region" description="Helical" evidence="16">
    <location>
        <begin position="32"/>
        <end position="50"/>
    </location>
</feature>
<evidence type="ECO:0000256" key="6">
    <source>
        <dbReference type="ARBA" id="ARBA00022660"/>
    </source>
</evidence>
<protein>
    <recommendedName>
        <fullName evidence="4">NADH-ubiquinone oxidoreductase chain 6</fullName>
        <ecNumber evidence="3">7.1.1.2</ecNumber>
    </recommendedName>
    <alternativeName>
        <fullName evidence="14">NADH dehydrogenase subunit 6</fullName>
    </alternativeName>
</protein>
<geneLocation type="mitochondrion" evidence="17"/>
<dbReference type="PANTHER" id="PTHR11435">
    <property type="entry name" value="NADH UBIQUINONE OXIDOREDUCTASE SUBUNIT ND6"/>
    <property type="match status" value="1"/>
</dbReference>
<keyword evidence="13 16" id="KW-0472">Membrane</keyword>
<keyword evidence="8" id="KW-1278">Translocase</keyword>
<organism evidence="17">
    <name type="scientific">Henosepilachna pusillanima</name>
    <dbReference type="NCBI Taxonomy" id="459481"/>
    <lineage>
        <taxon>Eukaryota</taxon>
        <taxon>Metazoa</taxon>
        <taxon>Ecdysozoa</taxon>
        <taxon>Arthropoda</taxon>
        <taxon>Hexapoda</taxon>
        <taxon>Insecta</taxon>
        <taxon>Pterygota</taxon>
        <taxon>Neoptera</taxon>
        <taxon>Endopterygota</taxon>
        <taxon>Coleoptera</taxon>
        <taxon>Polyphaga</taxon>
        <taxon>Cucujiformia</taxon>
        <taxon>Coccinelloidea</taxon>
        <taxon>Coccinellidae</taxon>
        <taxon>Epilachninae</taxon>
        <taxon>Epilachnini</taxon>
        <taxon>Henosepilachna</taxon>
    </lineage>
</organism>
<keyword evidence="5" id="KW-0813">Transport</keyword>
<keyword evidence="7 16" id="KW-0812">Transmembrane</keyword>
<evidence type="ECO:0000256" key="8">
    <source>
        <dbReference type="ARBA" id="ARBA00022967"/>
    </source>
</evidence>
<evidence type="ECO:0000256" key="13">
    <source>
        <dbReference type="ARBA" id="ARBA00023136"/>
    </source>
</evidence>
<dbReference type="GO" id="GO:0031966">
    <property type="term" value="C:mitochondrial membrane"/>
    <property type="evidence" value="ECO:0007669"/>
    <property type="project" value="UniProtKB-SubCell"/>
</dbReference>
<evidence type="ECO:0000256" key="9">
    <source>
        <dbReference type="ARBA" id="ARBA00022982"/>
    </source>
</evidence>
<dbReference type="RefSeq" id="YP_009002409.1">
    <property type="nucleotide sequence ID" value="NC_023469.1"/>
</dbReference>
<evidence type="ECO:0000256" key="5">
    <source>
        <dbReference type="ARBA" id="ARBA00022448"/>
    </source>
</evidence>
<keyword evidence="12 17" id="KW-0496">Mitochondrion</keyword>
<comment type="subcellular location">
    <subcellularLocation>
        <location evidence="1">Mitochondrion membrane</location>
        <topology evidence="1">Multi-pass membrane protein</topology>
    </subcellularLocation>
</comment>
<keyword evidence="11" id="KW-0520">NAD</keyword>
<dbReference type="InterPro" id="IPR050269">
    <property type="entry name" value="ComplexI_Subunit6"/>
</dbReference>
<accession>W5TZQ8</accession>
<reference evidence="17" key="1">
    <citation type="journal article" date="2014" name="Mitochondrial DNA">
        <title>Complete mitochondrial genome sequence of a phytophagous ladybird beetle, Henosepilachna pusillanima (Mulsant) (Coleoptera: Coccinellidae).</title>
        <authorList>
            <person name="Behere G.T."/>
            <person name="Firake D.M."/>
            <person name="Tay W.T."/>
            <person name="Azad Thakur N.S."/>
            <person name="Ngachan S.V."/>
        </authorList>
    </citation>
    <scope>NUCLEOTIDE SEQUENCE</scope>
</reference>
<evidence type="ECO:0000256" key="4">
    <source>
        <dbReference type="ARBA" id="ARBA00021095"/>
    </source>
</evidence>